<protein>
    <submittedName>
        <fullName evidence="6">Uncharacterized protein</fullName>
    </submittedName>
</protein>
<sequence length="774" mass="86999">MALNKTSTRLATGSGDMVVRLWHIGPKEGFSKSCRLHQGMITLLKFHPTLPYLFSSSVGDHFVAVWDTETGKHVSSLEGHQSIVTSLDFNAGKNELVTLEACTFLPVGALTNHLGHTFSESNTSLLLTGGQWGCLRCWDVDTGRCVLEIKGPLDRTPQSDSGSSAALDRHSIDYGLHSISHLNVYNIKDSNDNVLDESENSSLRLILVRQSNHVEFYNPMVGKLTAEFLGDIGQVDQLCIVGKNHNYLILADASPHMKIFLNPYGLSLKGKNTTEDNLNNKTNGSWKCHLIPGGHTDVIMDLTVSICGQWIASGSKDQSICLWHLIESEDSTSSSLHKSKNVPVKLDLITQIHKAHAAHISSVCFDRLTTHLISSSEDGILKVWNVQCNNLDKPDSVLSELNTIHGAHGGVINSIDVSVDNRLVATASRDKTVKIWEFKKQSLHCQGVLQGHRRGVWSVCFSRFEKIVLTASGDGDVRLWNLKDFSCIRKGLIRLWNISKPPKNNEEKSENVDKPSSEETSSLVYEAHDGRIWSLAICPDESGFFTGGEDETLCYFEDITEILLNETSQQQEEYIQTQQELNNLVHKQMYADAVHLAVKLDQPKRTLDILQELLTQDQFKQTCKDNQSIKYPTQAANLLSVLDDFANKSHSENLNDSLNLSQRLLSYAINWNTRTRTSMISQFVLNWILTRWKPEELLEWPNFSQAIQYLLPYTTRHYQRICRLEEQLAILNYISEVTDEHLISTNTFDEPMELDNDQNNVSFNSTKNVSTSLS</sequence>
<evidence type="ECO:0000256" key="2">
    <source>
        <dbReference type="ARBA" id="ARBA00022574"/>
    </source>
</evidence>
<dbReference type="InterPro" id="IPR001680">
    <property type="entry name" value="WD40_rpt"/>
</dbReference>
<evidence type="ECO:0000256" key="4">
    <source>
        <dbReference type="ARBA" id="ARBA00023242"/>
    </source>
</evidence>
<organism evidence="6 7">
    <name type="scientific">Schistosoma margrebowiei</name>
    <dbReference type="NCBI Taxonomy" id="48269"/>
    <lineage>
        <taxon>Eukaryota</taxon>
        <taxon>Metazoa</taxon>
        <taxon>Spiralia</taxon>
        <taxon>Lophotrochozoa</taxon>
        <taxon>Platyhelminthes</taxon>
        <taxon>Trematoda</taxon>
        <taxon>Digenea</taxon>
        <taxon>Strigeidida</taxon>
        <taxon>Schistosomatoidea</taxon>
        <taxon>Schistosomatidae</taxon>
        <taxon>Schistosoma</taxon>
    </lineage>
</organism>
<proteinExistence type="predicted"/>
<dbReference type="InterPro" id="IPR036322">
    <property type="entry name" value="WD40_repeat_dom_sf"/>
</dbReference>
<dbReference type="Pfam" id="PF00400">
    <property type="entry name" value="WD40"/>
    <property type="match status" value="5"/>
</dbReference>
<dbReference type="Pfam" id="PF08625">
    <property type="entry name" value="Utp13"/>
    <property type="match status" value="1"/>
</dbReference>
<gene>
    <name evidence="6" type="ORF">SMRZ_LOCUS15743</name>
</gene>
<keyword evidence="3" id="KW-0677">Repeat</keyword>
<dbReference type="PROSITE" id="PS50082">
    <property type="entry name" value="WD_REPEATS_2"/>
    <property type="match status" value="6"/>
</dbReference>
<dbReference type="InterPro" id="IPR020472">
    <property type="entry name" value="WD40_PAC1"/>
</dbReference>
<dbReference type="PANTHER" id="PTHR19854">
    <property type="entry name" value="TRANSDUCIN BETA-LIKE 3"/>
    <property type="match status" value="1"/>
</dbReference>
<keyword evidence="4" id="KW-0539">Nucleus</keyword>
<dbReference type="PRINTS" id="PR00320">
    <property type="entry name" value="GPROTEINBRPT"/>
</dbReference>
<evidence type="ECO:0000313" key="7">
    <source>
        <dbReference type="Proteomes" id="UP000277204"/>
    </source>
</evidence>
<feature type="compositionally biased region" description="Polar residues" evidence="5">
    <location>
        <begin position="757"/>
        <end position="774"/>
    </location>
</feature>
<keyword evidence="2" id="KW-0853">WD repeat</keyword>
<evidence type="ECO:0000313" key="6">
    <source>
        <dbReference type="EMBL" id="VDP19059.1"/>
    </source>
</evidence>
<dbReference type="EMBL" id="UZAI01016991">
    <property type="protein sequence ID" value="VDP19059.1"/>
    <property type="molecule type" value="Genomic_DNA"/>
</dbReference>
<dbReference type="GO" id="GO:0000472">
    <property type="term" value="P:endonucleolytic cleavage to generate mature 5'-end of SSU-rRNA from (SSU-rRNA, 5.8S rRNA, LSU-rRNA)"/>
    <property type="evidence" value="ECO:0007669"/>
    <property type="project" value="TreeGrafter"/>
</dbReference>
<dbReference type="GO" id="GO:0032040">
    <property type="term" value="C:small-subunit processome"/>
    <property type="evidence" value="ECO:0007669"/>
    <property type="project" value="InterPro"/>
</dbReference>
<keyword evidence="7" id="KW-1185">Reference proteome</keyword>
<dbReference type="InterPro" id="IPR015943">
    <property type="entry name" value="WD40/YVTN_repeat-like_dom_sf"/>
</dbReference>
<evidence type="ECO:0000256" key="1">
    <source>
        <dbReference type="ARBA" id="ARBA00004604"/>
    </source>
</evidence>
<dbReference type="PROSITE" id="PS50294">
    <property type="entry name" value="WD_REPEATS_REGION"/>
    <property type="match status" value="3"/>
</dbReference>
<dbReference type="PROSITE" id="PS00678">
    <property type="entry name" value="WD_REPEATS_1"/>
    <property type="match status" value="3"/>
</dbReference>
<dbReference type="SMART" id="SM00320">
    <property type="entry name" value="WD40"/>
    <property type="match status" value="7"/>
</dbReference>
<dbReference type="SUPFAM" id="SSF50978">
    <property type="entry name" value="WD40 repeat-like"/>
    <property type="match status" value="2"/>
</dbReference>
<dbReference type="GO" id="GO:0034511">
    <property type="term" value="F:U3 snoRNA binding"/>
    <property type="evidence" value="ECO:0007669"/>
    <property type="project" value="TreeGrafter"/>
</dbReference>
<accession>A0A183MI68</accession>
<dbReference type="Proteomes" id="UP000277204">
    <property type="component" value="Unassembled WGS sequence"/>
</dbReference>
<feature type="region of interest" description="Disordered" evidence="5">
    <location>
        <begin position="754"/>
        <end position="774"/>
    </location>
</feature>
<dbReference type="InterPro" id="IPR013934">
    <property type="entry name" value="Utp13_C"/>
</dbReference>
<dbReference type="GO" id="GO:0000480">
    <property type="term" value="P:endonucleolytic cleavage in 5'-ETS of tricistronic rRNA transcript (SSU-rRNA, 5.8S rRNA, LSU-rRNA)"/>
    <property type="evidence" value="ECO:0007669"/>
    <property type="project" value="TreeGrafter"/>
</dbReference>
<evidence type="ECO:0000256" key="5">
    <source>
        <dbReference type="SAM" id="MobiDB-lite"/>
    </source>
</evidence>
<dbReference type="InterPro" id="IPR019775">
    <property type="entry name" value="WD40_repeat_CS"/>
</dbReference>
<dbReference type="STRING" id="48269.A0A183MI68"/>
<comment type="subcellular location">
    <subcellularLocation>
        <location evidence="1">Nucleus</location>
        <location evidence="1">Nucleolus</location>
    </subcellularLocation>
</comment>
<dbReference type="GO" id="GO:0030686">
    <property type="term" value="C:90S preribosome"/>
    <property type="evidence" value="ECO:0007669"/>
    <property type="project" value="TreeGrafter"/>
</dbReference>
<dbReference type="PANTHER" id="PTHR19854:SF15">
    <property type="entry name" value="TRANSDUCIN BETA-LIKE PROTEIN 3"/>
    <property type="match status" value="1"/>
</dbReference>
<evidence type="ECO:0000256" key="3">
    <source>
        <dbReference type="ARBA" id="ARBA00022737"/>
    </source>
</evidence>
<name>A0A183MI68_9TREM</name>
<dbReference type="AlphaFoldDB" id="A0A183MI68"/>
<reference evidence="6 7" key="1">
    <citation type="submission" date="2018-11" db="EMBL/GenBank/DDBJ databases">
        <authorList>
            <consortium name="Pathogen Informatics"/>
        </authorList>
    </citation>
    <scope>NUCLEOTIDE SEQUENCE [LARGE SCALE GENOMIC DNA]</scope>
    <source>
        <strain evidence="6 7">Zambia</strain>
    </source>
</reference>
<dbReference type="Gene3D" id="2.130.10.10">
    <property type="entry name" value="YVTN repeat-like/Quinoprotein amine dehydrogenase"/>
    <property type="match status" value="3"/>
</dbReference>